<proteinExistence type="predicted"/>
<keyword evidence="7" id="KW-1133">Transmembrane helix</keyword>
<evidence type="ECO:0000256" key="6">
    <source>
        <dbReference type="ARBA" id="ARBA00023315"/>
    </source>
</evidence>
<accession>A0A0F9G731</accession>
<reference evidence="8" key="1">
    <citation type="journal article" date="2015" name="Nature">
        <title>Complex archaea that bridge the gap between prokaryotes and eukaryotes.</title>
        <authorList>
            <person name="Spang A."/>
            <person name="Saw J.H."/>
            <person name="Jorgensen S.L."/>
            <person name="Zaremba-Niedzwiedzka K."/>
            <person name="Martijn J."/>
            <person name="Lind A.E."/>
            <person name="van Eijk R."/>
            <person name="Schleper C."/>
            <person name="Guy L."/>
            <person name="Ettema T.J."/>
        </authorList>
    </citation>
    <scope>NUCLEOTIDE SEQUENCE</scope>
</reference>
<evidence type="ECO:0000256" key="1">
    <source>
        <dbReference type="ARBA" id="ARBA00004533"/>
    </source>
</evidence>
<dbReference type="GO" id="GO:0016746">
    <property type="term" value="F:acyltransferase activity"/>
    <property type="evidence" value="ECO:0007669"/>
    <property type="project" value="UniProtKB-KW"/>
</dbReference>
<organism evidence="8">
    <name type="scientific">marine sediment metagenome</name>
    <dbReference type="NCBI Taxonomy" id="412755"/>
    <lineage>
        <taxon>unclassified sequences</taxon>
        <taxon>metagenomes</taxon>
        <taxon>ecological metagenomes</taxon>
    </lineage>
</organism>
<feature type="transmembrane region" description="Helical" evidence="7">
    <location>
        <begin position="20"/>
        <end position="46"/>
    </location>
</feature>
<evidence type="ECO:0000256" key="7">
    <source>
        <dbReference type="SAM" id="Phobius"/>
    </source>
</evidence>
<comment type="caution">
    <text evidence="8">The sequence shown here is derived from an EMBL/GenBank/DDBJ whole genome shotgun (WGS) entry which is preliminary data.</text>
</comment>
<evidence type="ECO:0008006" key="9">
    <source>
        <dbReference type="Google" id="ProtNLM"/>
    </source>
</evidence>
<keyword evidence="7" id="KW-0812">Transmembrane</keyword>
<evidence type="ECO:0000256" key="2">
    <source>
        <dbReference type="ARBA" id="ARBA00022475"/>
    </source>
</evidence>
<evidence type="ECO:0000256" key="3">
    <source>
        <dbReference type="ARBA" id="ARBA00022519"/>
    </source>
</evidence>
<gene>
    <name evidence="8" type="ORF">LCGC14_1863650</name>
</gene>
<dbReference type="PIRSF" id="PIRSF028561">
    <property type="entry name" value="Ac_Trasf"/>
    <property type="match status" value="1"/>
</dbReference>
<keyword evidence="5 7" id="KW-0472">Membrane</keyword>
<evidence type="ECO:0000256" key="5">
    <source>
        <dbReference type="ARBA" id="ARBA00023136"/>
    </source>
</evidence>
<dbReference type="PANTHER" id="PTHR30606:SF9">
    <property type="entry name" value="LIPID A BIOSYNTHESIS LAUROYLTRANSFERASE"/>
    <property type="match status" value="1"/>
</dbReference>
<keyword evidence="2" id="KW-1003">Cell membrane</keyword>
<sequence length="322" mass="36960">MAVKHWSRMQERGNQLGMQILLLSYRVLGRKGLWIVLFPVLLYLFLTGKTARTASLQFLTQVNRCNGINKHASWCDSFRHFRSFANSAFDKIDAWLGRIKQSDIVYTNEALYKQLDEQRQGAVFIGSHLGNLEVCRALSQHRSSKRINVLVFTHHAVEFNKILKRINPAVSVNLIQVTDLGPDIAILLKEKVEQGEIVVIVGDRTSSTSAGRVIECDFLGKPAAFSQGPFILAALLDCPVFFLFCLKDRSAQKGLFYRVVFEKYADKLVLPRKTRQHALQLVISDYAARLAHYTALYPYQWFNFYDFWQNDHTVIRDQKKGK</sequence>
<dbReference type="GO" id="GO:1901137">
    <property type="term" value="P:carbohydrate derivative biosynthetic process"/>
    <property type="evidence" value="ECO:0007669"/>
    <property type="project" value="UniProtKB-ARBA"/>
</dbReference>
<keyword evidence="3" id="KW-0997">Cell inner membrane</keyword>
<dbReference type="PANTHER" id="PTHR30606">
    <property type="entry name" value="LIPID A BIOSYNTHESIS LAUROYL ACYLTRANSFERASE"/>
    <property type="match status" value="1"/>
</dbReference>
<dbReference type="GO" id="GO:0005886">
    <property type="term" value="C:plasma membrane"/>
    <property type="evidence" value="ECO:0007669"/>
    <property type="project" value="UniProtKB-SubCell"/>
</dbReference>
<evidence type="ECO:0000313" key="8">
    <source>
        <dbReference type="EMBL" id="KKL94538.1"/>
    </source>
</evidence>
<keyword evidence="6" id="KW-0012">Acyltransferase</keyword>
<dbReference type="AlphaFoldDB" id="A0A0F9G731"/>
<dbReference type="EMBL" id="LAZR01018899">
    <property type="protein sequence ID" value="KKL94538.1"/>
    <property type="molecule type" value="Genomic_DNA"/>
</dbReference>
<keyword evidence="4" id="KW-0808">Transferase</keyword>
<name>A0A0F9G731_9ZZZZ</name>
<evidence type="ECO:0000256" key="4">
    <source>
        <dbReference type="ARBA" id="ARBA00022679"/>
    </source>
</evidence>
<dbReference type="GO" id="GO:0008610">
    <property type="term" value="P:lipid biosynthetic process"/>
    <property type="evidence" value="ECO:0007669"/>
    <property type="project" value="UniProtKB-ARBA"/>
</dbReference>
<dbReference type="CDD" id="cd07984">
    <property type="entry name" value="LPLAT_LABLAT-like"/>
    <property type="match status" value="1"/>
</dbReference>
<dbReference type="InterPro" id="IPR004960">
    <property type="entry name" value="LipA_acyltrans"/>
</dbReference>
<protein>
    <recommendedName>
        <fullName evidence="9">Acyltransferase</fullName>
    </recommendedName>
</protein>
<comment type="subcellular location">
    <subcellularLocation>
        <location evidence="1">Cell inner membrane</location>
    </subcellularLocation>
</comment>
<dbReference type="InterPro" id="IPR014548">
    <property type="entry name" value="Ac_Trasf"/>
</dbReference>